<sequence length="335" mass="35823">MWPTAELHVHLEGTLEPPLIRTLAQRNGLPVPAGIDDRAPYPDLQAFLDVYYANLDVLRTERDFAELTTAYLDRAAAAGVRHAEVFVDPQSHTDRGVPLAAVLNGVLGALDAARDRHGLTTGLIVCFLRHLGPEAAADTLEAVLPWRDRLLGVGLDSAEVGYPPSLFRTVFARAAELGLRRVAHAGEEAGPDYVWEALDVLGAERIDHGNRALEDAELVAVLRERQVPLTVCPLSNLALRTAGPDLADHPLSVMLDEGLLASVHSDDPAYFGGYLDDTLRALAVAGAVPESVLGRLAVNAVRSAFVTDARRTELLDAISAHAAGLGLPDPVRVPA</sequence>
<feature type="domain" description="Adenosine deaminase" evidence="6">
    <location>
        <begin position="3"/>
        <end position="319"/>
    </location>
</feature>
<keyword evidence="3 5" id="KW-0862">Zinc</keyword>
<evidence type="ECO:0000313" key="8">
    <source>
        <dbReference type="Proteomes" id="UP000581206"/>
    </source>
</evidence>
<organism evidence="7 8">
    <name type="scientific">Cellulomonas denverensis</name>
    <dbReference type="NCBI Taxonomy" id="264297"/>
    <lineage>
        <taxon>Bacteria</taxon>
        <taxon>Bacillati</taxon>
        <taxon>Actinomycetota</taxon>
        <taxon>Actinomycetes</taxon>
        <taxon>Micrococcales</taxon>
        <taxon>Cellulomonadaceae</taxon>
        <taxon>Cellulomonas</taxon>
    </lineage>
</organism>
<dbReference type="Gene3D" id="3.20.20.140">
    <property type="entry name" value="Metal-dependent hydrolases"/>
    <property type="match status" value="1"/>
</dbReference>
<dbReference type="GO" id="GO:0006146">
    <property type="term" value="P:adenine catabolic process"/>
    <property type="evidence" value="ECO:0007669"/>
    <property type="project" value="UniProtKB-UniRule"/>
</dbReference>
<feature type="site" description="Important for catalytic activity" evidence="5">
    <location>
        <position position="208"/>
    </location>
</feature>
<protein>
    <recommendedName>
        <fullName evidence="5">Adenine deaminase</fullName>
        <shortName evidence="5">ADE</shortName>
        <ecNumber evidence="5">3.5.4.2</ecNumber>
    </recommendedName>
    <alternativeName>
        <fullName evidence="5">Adenine aminohydrolase</fullName>
        <shortName evidence="5">AAH</shortName>
    </alternativeName>
</protein>
<dbReference type="EC" id="3.5.4.2" evidence="5"/>
<dbReference type="GO" id="GO:0005829">
    <property type="term" value="C:cytosol"/>
    <property type="evidence" value="ECO:0007669"/>
    <property type="project" value="TreeGrafter"/>
</dbReference>
<proteinExistence type="inferred from homology"/>
<feature type="binding site" evidence="5">
    <location>
        <position position="266"/>
    </location>
    <ligand>
        <name>Zn(2+)</name>
        <dbReference type="ChEBI" id="CHEBI:29105"/>
        <note>catalytic</note>
    </ligand>
</feature>
<dbReference type="EMBL" id="JAAXOX010000003">
    <property type="protein sequence ID" value="NKY22639.1"/>
    <property type="molecule type" value="Genomic_DNA"/>
</dbReference>
<keyword evidence="2 5" id="KW-0378">Hydrolase</keyword>
<feature type="binding site" evidence="5">
    <location>
        <position position="267"/>
    </location>
    <ligand>
        <name>substrate</name>
    </ligand>
</feature>
<feature type="binding site" evidence="5">
    <location>
        <position position="10"/>
    </location>
    <ligand>
        <name>Zn(2+)</name>
        <dbReference type="ChEBI" id="CHEBI:29105"/>
        <note>catalytic</note>
    </ligand>
</feature>
<dbReference type="SUPFAM" id="SSF51556">
    <property type="entry name" value="Metallo-dependent hydrolases"/>
    <property type="match status" value="1"/>
</dbReference>
<keyword evidence="4 5" id="KW-0546">Nucleotide metabolism</keyword>
<comment type="similarity">
    <text evidence="5">Belongs to the metallo-dependent hydrolases superfamily. Adenosine and AMP deaminases family. Adenine deaminase type 2 subfamily.</text>
</comment>
<name>A0A7X6KVD0_9CELL</name>
<dbReference type="HAMAP" id="MF_01962">
    <property type="entry name" value="Adenine_deaminase"/>
    <property type="match status" value="1"/>
</dbReference>
<dbReference type="Proteomes" id="UP000581206">
    <property type="component" value="Unassembled WGS sequence"/>
</dbReference>
<evidence type="ECO:0000259" key="6">
    <source>
        <dbReference type="Pfam" id="PF00962"/>
    </source>
</evidence>
<dbReference type="InterPro" id="IPR028892">
    <property type="entry name" value="ADE"/>
</dbReference>
<keyword evidence="1 5" id="KW-0479">Metal-binding</keyword>
<feature type="binding site" evidence="5">
    <location>
        <position position="184"/>
    </location>
    <ligand>
        <name>Zn(2+)</name>
        <dbReference type="ChEBI" id="CHEBI:29105"/>
        <note>catalytic</note>
    </ligand>
</feature>
<evidence type="ECO:0000313" key="7">
    <source>
        <dbReference type="EMBL" id="NKY22639.1"/>
    </source>
</evidence>
<dbReference type="Pfam" id="PF00962">
    <property type="entry name" value="A_deaminase"/>
    <property type="match status" value="1"/>
</dbReference>
<feature type="active site" description="Proton donor" evidence="5">
    <location>
        <position position="187"/>
    </location>
</feature>
<comment type="cofactor">
    <cofactor evidence="5">
        <name>Zn(2+)</name>
        <dbReference type="ChEBI" id="CHEBI:29105"/>
    </cofactor>
    <text evidence="5">Binds 1 zinc ion per subunit.</text>
</comment>
<dbReference type="InterPro" id="IPR001365">
    <property type="entry name" value="A_deaminase_dom"/>
</dbReference>
<dbReference type="GO" id="GO:0000034">
    <property type="term" value="F:adenine deaminase activity"/>
    <property type="evidence" value="ECO:0007669"/>
    <property type="project" value="UniProtKB-UniRule"/>
</dbReference>
<dbReference type="AlphaFoldDB" id="A0A7X6KVD0"/>
<evidence type="ECO:0000256" key="4">
    <source>
        <dbReference type="ARBA" id="ARBA00023080"/>
    </source>
</evidence>
<dbReference type="InterPro" id="IPR006330">
    <property type="entry name" value="Ado/ade_deaminase"/>
</dbReference>
<accession>A0A7X6KVD0</accession>
<dbReference type="GO" id="GO:0008270">
    <property type="term" value="F:zinc ion binding"/>
    <property type="evidence" value="ECO:0007669"/>
    <property type="project" value="UniProtKB-UniRule"/>
</dbReference>
<dbReference type="CDD" id="cd01320">
    <property type="entry name" value="ADA"/>
    <property type="match status" value="1"/>
</dbReference>
<comment type="function">
    <text evidence="5">Catalyzes the hydrolytic deamination of adenine to hypoxanthine. Plays an important role in the purine salvage pathway and in nitrogen catabolism.</text>
</comment>
<evidence type="ECO:0000256" key="5">
    <source>
        <dbReference type="HAMAP-Rule" id="MF_01962"/>
    </source>
</evidence>
<comment type="caution">
    <text evidence="7">The sequence shown here is derived from an EMBL/GenBank/DDBJ whole genome shotgun (WGS) entry which is preliminary data.</text>
</comment>
<reference evidence="7 8" key="1">
    <citation type="submission" date="2020-04" db="EMBL/GenBank/DDBJ databases">
        <title>MicrobeNet Type strains.</title>
        <authorList>
            <person name="Nicholson A.C."/>
        </authorList>
    </citation>
    <scope>NUCLEOTIDE SEQUENCE [LARGE SCALE GENOMIC DNA]</scope>
    <source>
        <strain evidence="7 8">ATCC BAA-788</strain>
    </source>
</reference>
<dbReference type="NCBIfam" id="TIGR01430">
    <property type="entry name" value="aden_deam"/>
    <property type="match status" value="1"/>
</dbReference>
<dbReference type="RefSeq" id="WP_168629757.1">
    <property type="nucleotide sequence ID" value="NZ_BONL01000004.1"/>
</dbReference>
<keyword evidence="8" id="KW-1185">Reference proteome</keyword>
<comment type="catalytic activity">
    <reaction evidence="5">
        <text>adenine + H2O + H(+) = hypoxanthine + NH4(+)</text>
        <dbReference type="Rhea" id="RHEA:23688"/>
        <dbReference type="ChEBI" id="CHEBI:15377"/>
        <dbReference type="ChEBI" id="CHEBI:15378"/>
        <dbReference type="ChEBI" id="CHEBI:16708"/>
        <dbReference type="ChEBI" id="CHEBI:17368"/>
        <dbReference type="ChEBI" id="CHEBI:28938"/>
        <dbReference type="EC" id="3.5.4.2"/>
    </reaction>
</comment>
<dbReference type="InterPro" id="IPR032466">
    <property type="entry name" value="Metal_Hydrolase"/>
</dbReference>
<gene>
    <name evidence="7" type="primary">add</name>
    <name evidence="7" type="ORF">HGA03_08165</name>
</gene>
<evidence type="ECO:0000256" key="2">
    <source>
        <dbReference type="ARBA" id="ARBA00022801"/>
    </source>
</evidence>
<dbReference type="PANTHER" id="PTHR43114">
    <property type="entry name" value="ADENINE DEAMINASE"/>
    <property type="match status" value="1"/>
</dbReference>
<dbReference type="GO" id="GO:0043103">
    <property type="term" value="P:hypoxanthine salvage"/>
    <property type="evidence" value="ECO:0007669"/>
    <property type="project" value="UniProtKB-UniRule"/>
</dbReference>
<dbReference type="PANTHER" id="PTHR43114:SF6">
    <property type="entry name" value="ADENINE DEAMINASE"/>
    <property type="match status" value="1"/>
</dbReference>
<evidence type="ECO:0000256" key="3">
    <source>
        <dbReference type="ARBA" id="ARBA00022833"/>
    </source>
</evidence>
<evidence type="ECO:0000256" key="1">
    <source>
        <dbReference type="ARBA" id="ARBA00022723"/>
    </source>
</evidence>
<feature type="binding site" evidence="5">
    <location>
        <position position="8"/>
    </location>
    <ligand>
        <name>Zn(2+)</name>
        <dbReference type="ChEBI" id="CHEBI:29105"/>
        <note>catalytic</note>
    </ligand>
</feature>
<dbReference type="GO" id="GO:0009117">
    <property type="term" value="P:nucleotide metabolic process"/>
    <property type="evidence" value="ECO:0007669"/>
    <property type="project" value="UniProtKB-KW"/>
</dbReference>